<gene>
    <name evidence="1" type="ORF">Acr_00g0032690</name>
</gene>
<accession>A0A7J0DFG5</accession>
<comment type="caution">
    <text evidence="1">The sequence shown here is derived from an EMBL/GenBank/DDBJ whole genome shotgun (WGS) entry which is preliminary data.</text>
</comment>
<evidence type="ECO:0000313" key="1">
    <source>
        <dbReference type="EMBL" id="GFS34203.1"/>
    </source>
</evidence>
<dbReference type="Proteomes" id="UP000585474">
    <property type="component" value="Unassembled WGS sequence"/>
</dbReference>
<dbReference type="EMBL" id="BJWL01000208">
    <property type="protein sequence ID" value="GFS34203.1"/>
    <property type="molecule type" value="Genomic_DNA"/>
</dbReference>
<dbReference type="AlphaFoldDB" id="A0A7J0DFG5"/>
<evidence type="ECO:0000313" key="2">
    <source>
        <dbReference type="Proteomes" id="UP000585474"/>
    </source>
</evidence>
<name>A0A7J0DFG5_9ERIC</name>
<proteinExistence type="predicted"/>
<organism evidence="1 2">
    <name type="scientific">Actinidia rufa</name>
    <dbReference type="NCBI Taxonomy" id="165716"/>
    <lineage>
        <taxon>Eukaryota</taxon>
        <taxon>Viridiplantae</taxon>
        <taxon>Streptophyta</taxon>
        <taxon>Embryophyta</taxon>
        <taxon>Tracheophyta</taxon>
        <taxon>Spermatophyta</taxon>
        <taxon>Magnoliopsida</taxon>
        <taxon>eudicotyledons</taxon>
        <taxon>Gunneridae</taxon>
        <taxon>Pentapetalae</taxon>
        <taxon>asterids</taxon>
        <taxon>Ericales</taxon>
        <taxon>Actinidiaceae</taxon>
        <taxon>Actinidia</taxon>
    </lineage>
</organism>
<sequence>MKQPRHRRAATKQLAIRRRRTLMPQSHHCRPSHSLFPSTILPTIPRCGLSLAVVSDFGSFQAMVVLASGGSGLVRGLVLRGRLVFSSGGFGTIMVSD</sequence>
<reference evidence="2" key="1">
    <citation type="submission" date="2019-07" db="EMBL/GenBank/DDBJ databases">
        <title>De Novo Assembly of kiwifruit Actinidia rufa.</title>
        <authorList>
            <person name="Sugita-Konishi S."/>
            <person name="Sato K."/>
            <person name="Mori E."/>
            <person name="Abe Y."/>
            <person name="Kisaki G."/>
            <person name="Hamano K."/>
            <person name="Suezawa K."/>
            <person name="Otani M."/>
            <person name="Fukuda T."/>
            <person name="Manabe T."/>
            <person name="Gomi K."/>
            <person name="Tabuchi M."/>
            <person name="Akimitsu K."/>
            <person name="Kataoka I."/>
        </authorList>
    </citation>
    <scope>NUCLEOTIDE SEQUENCE [LARGE SCALE GENOMIC DNA]</scope>
    <source>
        <strain evidence="2">cv. Fuchu</strain>
    </source>
</reference>
<keyword evidence="2" id="KW-1185">Reference proteome</keyword>
<protein>
    <submittedName>
        <fullName evidence="1">Uncharacterized protein</fullName>
    </submittedName>
</protein>